<accession>A0A858U7N3</accession>
<dbReference type="RefSeq" id="WP_169604787.1">
    <property type="nucleotide sequence ID" value="NZ_CP051481.1"/>
</dbReference>
<reference evidence="1 2" key="1">
    <citation type="submission" date="2020-04" db="EMBL/GenBank/DDBJ databases">
        <title>Novel Mycoplasma species detected in Phocoena phocoena (harbor porpoise) from the USA.</title>
        <authorList>
            <person name="Volokhov D.V."/>
        </authorList>
    </citation>
    <scope>NUCLEOTIDE SEQUENCE [LARGE SCALE GENOMIC DNA]</scope>
    <source>
        <strain evidence="1 2">Phocoena C-264-GEN</strain>
    </source>
</reference>
<dbReference type="EMBL" id="CP051481">
    <property type="protein sequence ID" value="QJG66736.1"/>
    <property type="molecule type" value="Genomic_DNA"/>
</dbReference>
<evidence type="ECO:0000313" key="1">
    <source>
        <dbReference type="EMBL" id="QJG66736.1"/>
    </source>
</evidence>
<protein>
    <submittedName>
        <fullName evidence="1">Uncharacterized protein</fullName>
    </submittedName>
</protein>
<sequence>MFILFFLISIISLCWIIIVTSLICANKNNQNIWYGSIPVNIDIKQMRIKMFEIDKTNFNHYPFFKNSDFRKGKWISINEFSKIFNEDSKKILFNSLTEESLKKDTRFELISAKKFKKSYIKFTLDLPKINGESNIALFSWKLNKEIVQKNIIYRNNFSSIETDFYSYTFFTNINKKNIYKKEDIVQYICKHLPHNQLFLNYVIIKDSTLIIQVQNRNKKSLQRNYLKLKNLLNSEYVKELTNSIIFTEPTNNFKYWEANEIKFIDYLTYISSTMNGFFILGANKLNVENNLLFNNNYKKIRALLSKGLLKFTAKPVSEYLNKNTKYKILDPDLENEDKGTMLVINKTSLKTRIISSIFNSETNLLKYFYLVKINDYDFLNLKLANFLISSDKEFKNTHIALLWNEYSDIDILLQKTEELKSKKIKTVLGINYINDQVYEMIDKMDTNIVILTKELTKDISKPQTFLDIMALAVYSKNKKINVIFEDIDINDYGYQINKQLKEFFYIEKGDNNE</sequence>
<dbReference type="KEGG" id="mphe:HGG69_00090"/>
<gene>
    <name evidence="1" type="ORF">HGG69_00090</name>
</gene>
<proteinExistence type="predicted"/>
<name>A0A858U7N3_9MOLU</name>
<keyword evidence="2" id="KW-1185">Reference proteome</keyword>
<evidence type="ECO:0000313" key="2">
    <source>
        <dbReference type="Proteomes" id="UP000501060"/>
    </source>
</evidence>
<dbReference type="Proteomes" id="UP000501060">
    <property type="component" value="Chromosome"/>
</dbReference>
<dbReference type="AlphaFoldDB" id="A0A858U7N3"/>
<organism evidence="1 2">
    <name type="scientific">Mycoplasma phocoenae</name>
    <dbReference type="NCBI Taxonomy" id="754517"/>
    <lineage>
        <taxon>Bacteria</taxon>
        <taxon>Bacillati</taxon>
        <taxon>Mycoplasmatota</taxon>
        <taxon>Mollicutes</taxon>
        <taxon>Mycoplasmataceae</taxon>
        <taxon>Mycoplasma</taxon>
    </lineage>
</organism>
<dbReference type="NCBIfam" id="NF045955">
    <property type="entry name" value="MHO_4530_fam"/>
    <property type="match status" value="1"/>
</dbReference>